<sequence length="95" mass="10143">MRHFILALAVATCLTGCDRMQAAFTPIPEKVNAAFPLPDEVDIARTRLLAALEGDKAAHDRAATHLAQLMNARALACSASTPVGRFDTAAGIQRR</sequence>
<evidence type="ECO:0000313" key="1">
    <source>
        <dbReference type="EMBL" id="MBC5782134.1"/>
    </source>
</evidence>
<dbReference type="AlphaFoldDB" id="A0A923MQ32"/>
<gene>
    <name evidence="1" type="ORF">H8N03_04200</name>
</gene>
<reference evidence="1" key="1">
    <citation type="submission" date="2020-08" db="EMBL/GenBank/DDBJ databases">
        <title>Ramlibacter sp. USB13 16S ribosomal RNA gene genome sequencing and assembly.</title>
        <authorList>
            <person name="Kang M."/>
        </authorList>
    </citation>
    <scope>NUCLEOTIDE SEQUENCE</scope>
    <source>
        <strain evidence="1">USB13</strain>
    </source>
</reference>
<dbReference type="Proteomes" id="UP000608513">
    <property type="component" value="Unassembled WGS sequence"/>
</dbReference>
<protein>
    <submittedName>
        <fullName evidence="1">Uncharacterized protein</fullName>
    </submittedName>
</protein>
<evidence type="ECO:0000313" key="2">
    <source>
        <dbReference type="Proteomes" id="UP000608513"/>
    </source>
</evidence>
<dbReference type="EMBL" id="JACORT010000001">
    <property type="protein sequence ID" value="MBC5782134.1"/>
    <property type="molecule type" value="Genomic_DNA"/>
</dbReference>
<name>A0A923MQ32_9BURK</name>
<organism evidence="1 2">
    <name type="scientific">Ramlibacter cellulosilyticus</name>
    <dbReference type="NCBI Taxonomy" id="2764187"/>
    <lineage>
        <taxon>Bacteria</taxon>
        <taxon>Pseudomonadati</taxon>
        <taxon>Pseudomonadota</taxon>
        <taxon>Betaproteobacteria</taxon>
        <taxon>Burkholderiales</taxon>
        <taxon>Comamonadaceae</taxon>
        <taxon>Ramlibacter</taxon>
    </lineage>
</organism>
<accession>A0A923MQ32</accession>
<dbReference type="RefSeq" id="WP_187074850.1">
    <property type="nucleotide sequence ID" value="NZ_JACORT010000001.1"/>
</dbReference>
<proteinExistence type="predicted"/>
<comment type="caution">
    <text evidence="1">The sequence shown here is derived from an EMBL/GenBank/DDBJ whole genome shotgun (WGS) entry which is preliminary data.</text>
</comment>
<keyword evidence="2" id="KW-1185">Reference proteome</keyword>